<dbReference type="Proteomes" id="UP000005819">
    <property type="component" value="Unassembled WGS sequence"/>
</dbReference>
<dbReference type="InterPro" id="IPR011467">
    <property type="entry name" value="DUF1573"/>
</dbReference>
<dbReference type="EMBL" id="ABFK02000016">
    <property type="protein sequence ID" value="EDS04289.1"/>
    <property type="molecule type" value="Genomic_DNA"/>
</dbReference>
<protein>
    <recommendedName>
        <fullName evidence="4">DUF1573 domain-containing protein</fullName>
    </recommendedName>
</protein>
<feature type="chain" id="PRO_5002752158" description="DUF1573 domain-containing protein" evidence="1">
    <location>
        <begin position="28"/>
        <end position="138"/>
    </location>
</feature>
<organism evidence="2 3">
    <name type="scientific">Alistipes putredinis DSM 17216</name>
    <dbReference type="NCBI Taxonomy" id="445970"/>
    <lineage>
        <taxon>Bacteria</taxon>
        <taxon>Pseudomonadati</taxon>
        <taxon>Bacteroidota</taxon>
        <taxon>Bacteroidia</taxon>
        <taxon>Bacteroidales</taxon>
        <taxon>Rikenellaceae</taxon>
        <taxon>Alistipes</taxon>
    </lineage>
</organism>
<name>B0MTS3_9BACT</name>
<feature type="signal peptide" evidence="1">
    <location>
        <begin position="1"/>
        <end position="27"/>
    </location>
</feature>
<dbReference type="PANTHER" id="PTHR37833">
    <property type="entry name" value="LIPOPROTEIN-RELATED"/>
    <property type="match status" value="1"/>
</dbReference>
<evidence type="ECO:0008006" key="4">
    <source>
        <dbReference type="Google" id="ProtNLM"/>
    </source>
</evidence>
<reference evidence="2" key="1">
    <citation type="submission" date="2007-10" db="EMBL/GenBank/DDBJ databases">
        <authorList>
            <person name="Fulton L."/>
            <person name="Clifton S."/>
            <person name="Fulton B."/>
            <person name="Xu J."/>
            <person name="Minx P."/>
            <person name="Pepin K.H."/>
            <person name="Johnson M."/>
            <person name="Thiruvilangam P."/>
            <person name="Bhonagiri V."/>
            <person name="Nash W.E."/>
            <person name="Mardis E.R."/>
            <person name="Wilson R.K."/>
        </authorList>
    </citation>
    <scope>NUCLEOTIDE SEQUENCE [LARGE SCALE GENOMIC DNA]</scope>
    <source>
        <strain evidence="2">DSM 17216</strain>
    </source>
</reference>
<evidence type="ECO:0000313" key="2">
    <source>
        <dbReference type="EMBL" id="EDS04289.1"/>
    </source>
</evidence>
<reference evidence="2" key="2">
    <citation type="submission" date="2013-09" db="EMBL/GenBank/DDBJ databases">
        <title>Draft genome sequence of Alistipes putredinis (DSM 17216).</title>
        <authorList>
            <person name="Sudarsanam P."/>
            <person name="Ley R."/>
            <person name="Guruge J."/>
            <person name="Turnbaugh P.J."/>
            <person name="Mahowald M."/>
            <person name="Liep D."/>
            <person name="Gordon J."/>
        </authorList>
    </citation>
    <scope>NUCLEOTIDE SEQUENCE</scope>
    <source>
        <strain evidence="2">DSM 17216</strain>
    </source>
</reference>
<keyword evidence="3" id="KW-1185">Reference proteome</keyword>
<evidence type="ECO:0000313" key="3">
    <source>
        <dbReference type="Proteomes" id="UP000005819"/>
    </source>
</evidence>
<dbReference type="AlphaFoldDB" id="B0MTS3"/>
<dbReference type="Gene3D" id="2.60.40.10">
    <property type="entry name" value="Immunoglobulins"/>
    <property type="match status" value="1"/>
</dbReference>
<dbReference type="Pfam" id="PF07610">
    <property type="entry name" value="DUF1573"/>
    <property type="match status" value="1"/>
</dbReference>
<dbReference type="HOGENOM" id="CLU_122784_1_0_10"/>
<dbReference type="InterPro" id="IPR013783">
    <property type="entry name" value="Ig-like_fold"/>
</dbReference>
<keyword evidence="1" id="KW-0732">Signal</keyword>
<gene>
    <name evidence="2" type="ORF">ALIPUT_00160</name>
</gene>
<evidence type="ECO:0000256" key="1">
    <source>
        <dbReference type="SAM" id="SignalP"/>
    </source>
</evidence>
<proteinExistence type="predicted"/>
<accession>B0MTS3</accession>
<sequence>MAAKTTRMIRTILLIAASCLAWLGAGAQQYEGAHLKFESSFHNFGSVPRWGGDLVWEFEYTNDGSAPLVIVRAQTTCSCLKVSHSKRPLAPGETAVIRVVYEPHKNEPGTFSKVIQIYSNSVSGRELITVCGNSLDTE</sequence>
<dbReference type="PANTHER" id="PTHR37833:SF1">
    <property type="entry name" value="SIGNAL PEPTIDE PROTEIN"/>
    <property type="match status" value="1"/>
</dbReference>
<comment type="caution">
    <text evidence="2">The sequence shown here is derived from an EMBL/GenBank/DDBJ whole genome shotgun (WGS) entry which is preliminary data.</text>
</comment>